<dbReference type="Pfam" id="PF21983">
    <property type="entry name" value="NikA-like"/>
    <property type="match status" value="1"/>
</dbReference>
<dbReference type="InterPro" id="IPR053842">
    <property type="entry name" value="NikA-like"/>
</dbReference>
<dbReference type="AlphaFoldDB" id="A0A8J4DVI7"/>
<comment type="caution">
    <text evidence="1">The sequence shown here is derived from an EMBL/GenBank/DDBJ whole genome shotgun (WGS) entry which is preliminary data.</text>
</comment>
<sequence length="118" mass="12583">MGAVMNKPQEIDEVTGLSVAEMEAIAEDLYEHRQEPDGPEVPVEHAPEIRSVVSVRFSRRELDDIAAAARAADQPLSTYIRNAALTAAVTVDLEAAHRALHAATQALGRLGRSLGSAA</sequence>
<keyword evidence="2" id="KW-1185">Reference proteome</keyword>
<reference evidence="1" key="1">
    <citation type="submission" date="2021-01" db="EMBL/GenBank/DDBJ databases">
        <title>Whole genome shotgun sequence of Virgisporangium aliadipatigenens NBRC 105644.</title>
        <authorList>
            <person name="Komaki H."/>
            <person name="Tamura T."/>
        </authorList>
    </citation>
    <scope>NUCLEOTIDE SEQUENCE</scope>
    <source>
        <strain evidence="1">NBRC 105644</strain>
    </source>
</reference>
<evidence type="ECO:0000313" key="2">
    <source>
        <dbReference type="Proteomes" id="UP000619260"/>
    </source>
</evidence>
<organism evidence="1 2">
    <name type="scientific">Virgisporangium aliadipatigenens</name>
    <dbReference type="NCBI Taxonomy" id="741659"/>
    <lineage>
        <taxon>Bacteria</taxon>
        <taxon>Bacillati</taxon>
        <taxon>Actinomycetota</taxon>
        <taxon>Actinomycetes</taxon>
        <taxon>Micromonosporales</taxon>
        <taxon>Micromonosporaceae</taxon>
        <taxon>Virgisporangium</taxon>
    </lineage>
</organism>
<proteinExistence type="predicted"/>
<evidence type="ECO:0000313" key="1">
    <source>
        <dbReference type="EMBL" id="GIJ51491.1"/>
    </source>
</evidence>
<dbReference type="EMBL" id="BOPF01000049">
    <property type="protein sequence ID" value="GIJ51491.1"/>
    <property type="molecule type" value="Genomic_DNA"/>
</dbReference>
<accession>A0A8J4DVI7</accession>
<protein>
    <submittedName>
        <fullName evidence="1">Uncharacterized protein</fullName>
    </submittedName>
</protein>
<gene>
    <name evidence="1" type="ORF">Val02_83770</name>
</gene>
<dbReference type="Proteomes" id="UP000619260">
    <property type="component" value="Unassembled WGS sequence"/>
</dbReference>
<name>A0A8J4DVI7_9ACTN</name>